<dbReference type="EMBL" id="JAAIUW010000003">
    <property type="protein sequence ID" value="KAF7837507.1"/>
    <property type="molecule type" value="Genomic_DNA"/>
</dbReference>
<evidence type="ECO:0000313" key="2">
    <source>
        <dbReference type="Proteomes" id="UP000634136"/>
    </source>
</evidence>
<name>A0A834X4I5_9FABA</name>
<proteinExistence type="predicted"/>
<dbReference type="AlphaFoldDB" id="A0A834X4I5"/>
<evidence type="ECO:0000313" key="1">
    <source>
        <dbReference type="EMBL" id="KAF7837507.1"/>
    </source>
</evidence>
<gene>
    <name evidence="1" type="ORF">G2W53_005989</name>
</gene>
<comment type="caution">
    <text evidence="1">The sequence shown here is derived from an EMBL/GenBank/DDBJ whole genome shotgun (WGS) entry which is preliminary data.</text>
</comment>
<dbReference type="Proteomes" id="UP000634136">
    <property type="component" value="Unassembled WGS sequence"/>
</dbReference>
<reference evidence="1" key="1">
    <citation type="submission" date="2020-09" db="EMBL/GenBank/DDBJ databases">
        <title>Genome-Enabled Discovery of Anthraquinone Biosynthesis in Senna tora.</title>
        <authorList>
            <person name="Kang S.-H."/>
            <person name="Pandey R.P."/>
            <person name="Lee C.-M."/>
            <person name="Sim J.-S."/>
            <person name="Jeong J.-T."/>
            <person name="Choi B.-S."/>
            <person name="Jung M."/>
            <person name="Ginzburg D."/>
            <person name="Zhao K."/>
            <person name="Won S.Y."/>
            <person name="Oh T.-J."/>
            <person name="Yu Y."/>
            <person name="Kim N.-H."/>
            <person name="Lee O.R."/>
            <person name="Lee T.-H."/>
            <person name="Bashyal P."/>
            <person name="Kim T.-S."/>
            <person name="Lee W.-H."/>
            <person name="Kawkins C."/>
            <person name="Kim C.-K."/>
            <person name="Kim J.S."/>
            <person name="Ahn B.O."/>
            <person name="Rhee S.Y."/>
            <person name="Sohng J.K."/>
        </authorList>
    </citation>
    <scope>NUCLEOTIDE SEQUENCE</scope>
    <source>
        <tissue evidence="1">Leaf</tissue>
    </source>
</reference>
<protein>
    <submittedName>
        <fullName evidence="1">Uncharacterized protein</fullName>
    </submittedName>
</protein>
<accession>A0A834X4I5</accession>
<sequence length="24" mass="2668">MGGKQGVASHAAQIEKAWVEREWV</sequence>
<keyword evidence="2" id="KW-1185">Reference proteome</keyword>
<organism evidence="1 2">
    <name type="scientific">Senna tora</name>
    <dbReference type="NCBI Taxonomy" id="362788"/>
    <lineage>
        <taxon>Eukaryota</taxon>
        <taxon>Viridiplantae</taxon>
        <taxon>Streptophyta</taxon>
        <taxon>Embryophyta</taxon>
        <taxon>Tracheophyta</taxon>
        <taxon>Spermatophyta</taxon>
        <taxon>Magnoliopsida</taxon>
        <taxon>eudicotyledons</taxon>
        <taxon>Gunneridae</taxon>
        <taxon>Pentapetalae</taxon>
        <taxon>rosids</taxon>
        <taxon>fabids</taxon>
        <taxon>Fabales</taxon>
        <taxon>Fabaceae</taxon>
        <taxon>Caesalpinioideae</taxon>
        <taxon>Cassia clade</taxon>
        <taxon>Senna</taxon>
    </lineage>
</organism>